<name>A0A918N6G3_9GAMM</name>
<reference evidence="4" key="1">
    <citation type="journal article" date="2014" name="Int. J. Syst. Evol. Microbiol.">
        <title>Complete genome sequence of Corynebacterium casei LMG S-19264T (=DSM 44701T), isolated from a smear-ripened cheese.</title>
        <authorList>
            <consortium name="US DOE Joint Genome Institute (JGI-PGF)"/>
            <person name="Walter F."/>
            <person name="Albersmeier A."/>
            <person name="Kalinowski J."/>
            <person name="Ruckert C."/>
        </authorList>
    </citation>
    <scope>NUCLEOTIDE SEQUENCE</scope>
    <source>
        <strain evidence="4">KCTC 22169</strain>
    </source>
</reference>
<organism evidence="4 5">
    <name type="scientific">Saccharospirillum salsuginis</name>
    <dbReference type="NCBI Taxonomy" id="418750"/>
    <lineage>
        <taxon>Bacteria</taxon>
        <taxon>Pseudomonadati</taxon>
        <taxon>Pseudomonadota</taxon>
        <taxon>Gammaproteobacteria</taxon>
        <taxon>Oceanospirillales</taxon>
        <taxon>Saccharospirillaceae</taxon>
        <taxon>Saccharospirillum</taxon>
    </lineage>
</organism>
<keyword evidence="3" id="KW-0378">Hydrolase</keyword>
<proteinExistence type="inferred from homology"/>
<dbReference type="InterPro" id="IPR005269">
    <property type="entry name" value="LOG"/>
</dbReference>
<evidence type="ECO:0000256" key="1">
    <source>
        <dbReference type="ARBA" id="ARBA00000274"/>
    </source>
</evidence>
<dbReference type="Pfam" id="PF03641">
    <property type="entry name" value="Lysine_decarbox"/>
    <property type="match status" value="1"/>
</dbReference>
<sequence>MHITVFCGSKTGKDPRFMALARSLGEQMAARGHHLVYGGAQVGLMGAVADAVLAGGGEVLGALPRALQKKEVAHPNLTRLEIVETMHDRKAIMSNAAEAFVALPGGPGTMEELFEVWTWKMLGYHKKPVALLNPHGYYDPLITMIERMTAEEFAWSDLTESLVMATDITELLDRLEAEVEPRS</sequence>
<dbReference type="EC" id="3.2.2.n1" evidence="3"/>
<evidence type="ECO:0000256" key="2">
    <source>
        <dbReference type="ARBA" id="ARBA00006763"/>
    </source>
</evidence>
<evidence type="ECO:0000313" key="5">
    <source>
        <dbReference type="Proteomes" id="UP000626148"/>
    </source>
</evidence>
<comment type="catalytic activity">
    <reaction evidence="1">
        <text>AMP + H2O = D-ribose 5-phosphate + adenine</text>
        <dbReference type="Rhea" id="RHEA:20129"/>
        <dbReference type="ChEBI" id="CHEBI:15377"/>
        <dbReference type="ChEBI" id="CHEBI:16708"/>
        <dbReference type="ChEBI" id="CHEBI:78346"/>
        <dbReference type="ChEBI" id="CHEBI:456215"/>
        <dbReference type="EC" id="3.2.2.4"/>
    </reaction>
</comment>
<dbReference type="GO" id="GO:0009691">
    <property type="term" value="P:cytokinin biosynthetic process"/>
    <property type="evidence" value="ECO:0007669"/>
    <property type="project" value="UniProtKB-UniRule"/>
</dbReference>
<dbReference type="Proteomes" id="UP000626148">
    <property type="component" value="Unassembled WGS sequence"/>
</dbReference>
<dbReference type="EMBL" id="BMXR01000001">
    <property type="protein sequence ID" value="GGX39580.1"/>
    <property type="molecule type" value="Genomic_DNA"/>
</dbReference>
<dbReference type="AlphaFoldDB" id="A0A918N6G3"/>
<dbReference type="GO" id="GO:0008714">
    <property type="term" value="F:AMP nucleosidase activity"/>
    <property type="evidence" value="ECO:0007669"/>
    <property type="project" value="UniProtKB-EC"/>
</dbReference>
<dbReference type="RefSeq" id="WP_189606681.1">
    <property type="nucleotide sequence ID" value="NZ_BMXR01000001.1"/>
</dbReference>
<comment type="similarity">
    <text evidence="2 3">Belongs to the LOG family.</text>
</comment>
<dbReference type="PANTHER" id="PTHR31223">
    <property type="entry name" value="LOG FAMILY PROTEIN YJL055W"/>
    <property type="match status" value="1"/>
</dbReference>
<keyword evidence="5" id="KW-1185">Reference proteome</keyword>
<comment type="caution">
    <text evidence="4">The sequence shown here is derived from an EMBL/GenBank/DDBJ whole genome shotgun (WGS) entry which is preliminary data.</text>
</comment>
<evidence type="ECO:0000256" key="3">
    <source>
        <dbReference type="RuleBase" id="RU363015"/>
    </source>
</evidence>
<reference evidence="4" key="2">
    <citation type="submission" date="2020-09" db="EMBL/GenBank/DDBJ databases">
        <authorList>
            <person name="Sun Q."/>
            <person name="Kim S."/>
        </authorList>
    </citation>
    <scope>NUCLEOTIDE SEQUENCE</scope>
    <source>
        <strain evidence="4">KCTC 22169</strain>
    </source>
</reference>
<dbReference type="SUPFAM" id="SSF102405">
    <property type="entry name" value="MCP/YpsA-like"/>
    <property type="match status" value="1"/>
</dbReference>
<protein>
    <recommendedName>
        <fullName evidence="3">Cytokinin riboside 5'-monophosphate phosphoribohydrolase</fullName>
        <ecNumber evidence="3">3.2.2.n1</ecNumber>
    </recommendedName>
</protein>
<dbReference type="PANTHER" id="PTHR31223:SF70">
    <property type="entry name" value="LOG FAMILY PROTEIN YJL055W"/>
    <property type="match status" value="1"/>
</dbReference>
<dbReference type="InterPro" id="IPR031100">
    <property type="entry name" value="LOG_fam"/>
</dbReference>
<accession>A0A918N6G3</accession>
<keyword evidence="3" id="KW-0203">Cytokinin biosynthesis</keyword>
<gene>
    <name evidence="4" type="ORF">GCM10007392_02520</name>
</gene>
<dbReference type="NCBIfam" id="TIGR00730">
    <property type="entry name" value="Rossman fold protein, TIGR00730 family"/>
    <property type="match status" value="1"/>
</dbReference>
<dbReference type="GO" id="GO:0005829">
    <property type="term" value="C:cytosol"/>
    <property type="evidence" value="ECO:0007669"/>
    <property type="project" value="TreeGrafter"/>
</dbReference>
<dbReference type="Gene3D" id="3.40.50.450">
    <property type="match status" value="1"/>
</dbReference>
<evidence type="ECO:0000313" key="4">
    <source>
        <dbReference type="EMBL" id="GGX39580.1"/>
    </source>
</evidence>